<keyword evidence="2" id="KW-1185">Reference proteome</keyword>
<reference evidence="1" key="1">
    <citation type="submission" date="2022-04" db="EMBL/GenBank/DDBJ databases">
        <title>Genome of the entomopathogenic fungus Entomophthora muscae.</title>
        <authorList>
            <person name="Elya C."/>
            <person name="Lovett B.R."/>
            <person name="Lee E."/>
            <person name="Macias A.M."/>
            <person name="Hajek A.E."/>
            <person name="De Bivort B.L."/>
            <person name="Kasson M.T."/>
            <person name="De Fine Licht H.H."/>
            <person name="Stajich J.E."/>
        </authorList>
    </citation>
    <scope>NUCLEOTIDE SEQUENCE</scope>
    <source>
        <strain evidence="1">Berkeley</strain>
    </source>
</reference>
<proteinExistence type="predicted"/>
<name>A0ACC2TGC6_9FUNG</name>
<evidence type="ECO:0000313" key="1">
    <source>
        <dbReference type="EMBL" id="KAJ9073521.1"/>
    </source>
</evidence>
<dbReference type="Proteomes" id="UP001165960">
    <property type="component" value="Unassembled WGS sequence"/>
</dbReference>
<protein>
    <submittedName>
        <fullName evidence="1">Uncharacterized protein</fullName>
    </submittedName>
</protein>
<accession>A0ACC2TGC6</accession>
<organism evidence="1 2">
    <name type="scientific">Entomophthora muscae</name>
    <dbReference type="NCBI Taxonomy" id="34485"/>
    <lineage>
        <taxon>Eukaryota</taxon>
        <taxon>Fungi</taxon>
        <taxon>Fungi incertae sedis</taxon>
        <taxon>Zoopagomycota</taxon>
        <taxon>Entomophthoromycotina</taxon>
        <taxon>Entomophthoromycetes</taxon>
        <taxon>Entomophthorales</taxon>
        <taxon>Entomophthoraceae</taxon>
        <taxon>Entomophthora</taxon>
    </lineage>
</organism>
<comment type="caution">
    <text evidence="1">The sequence shown here is derived from an EMBL/GenBank/DDBJ whole genome shotgun (WGS) entry which is preliminary data.</text>
</comment>
<evidence type="ECO:0000313" key="2">
    <source>
        <dbReference type="Proteomes" id="UP001165960"/>
    </source>
</evidence>
<dbReference type="EMBL" id="QTSX02002901">
    <property type="protein sequence ID" value="KAJ9073521.1"/>
    <property type="molecule type" value="Genomic_DNA"/>
</dbReference>
<sequence length="257" mass="29023">MDKESDGLGGVEVLSSSWGRVRRVVMSGQFQNLMGMLVILYLMSTVVGIAIDFFREENDDALWEIVSQFLDFIDIAFLIIFFVETLVRAALLKGGWLGYFSSPWNALDMGMLMACGALEIVDTLNIFQVAQGSTLIAIVRIVSSLRTLSMLHRSAIDKEVYFNRSLEATICELMNKIDARQDENKQIEDDIFFRRGSITKAKEQLDSINENMMAIQSKSWRNLVPSSFNVDLANKRSKSRKNRTGPTPIKEDPTDSK</sequence>
<gene>
    <name evidence="1" type="ORF">DSO57_1015475</name>
</gene>